<protein>
    <recommendedName>
        <fullName evidence="7">C2H2-type domain-containing protein</fullName>
    </recommendedName>
</protein>
<feature type="compositionally biased region" description="Basic residues" evidence="6">
    <location>
        <begin position="1170"/>
        <end position="1184"/>
    </location>
</feature>
<keyword evidence="3 5" id="KW-0863">Zinc-finger</keyword>
<dbReference type="Pfam" id="PF00096">
    <property type="entry name" value="zf-C2H2"/>
    <property type="match status" value="2"/>
</dbReference>
<evidence type="ECO:0000256" key="3">
    <source>
        <dbReference type="ARBA" id="ARBA00022771"/>
    </source>
</evidence>
<feature type="domain" description="C2H2-type" evidence="7">
    <location>
        <begin position="386"/>
        <end position="413"/>
    </location>
</feature>
<sequence>MYPTTTRTVVAKSAGTQTDGSRMQINQEKQRYDGRLAAKYFQFVQLNYGKMRRVSQDGKINRPTPSVVGFLEDYAEFMFDTSEGRENHSPSYLESTVDGSLIKGARRSHTSRVSTQDLDFFIDTAVKSGTKEQDPLIALEELGLKTEVHKYKCSKCVFESRSRSDVEDHMILAGSEHSEAVVEVLLGNEARGKTCPLCSTKLQESQLFKHIRCCHKSNFPLRCGYCVFLGQDYNQLRHHIKKKHKTSNYQIIDVRHILAQIENPGMTEGGTAQDEFTGSPNKYQEFVCPVCDETLKTLSNLKKHIMKHSRKKQKCVLCPFTTSHPRQIRRHYERKHPTQTPQWETKLVEKNTNGAIVEDVTPVLKLITAKYGLRQPNKMKGWIRQYRCPHCDYTCNFNSSYNRHMRIHKGIKPFKCGHCDFHAREAYVVRKHSTKAHKGTPIVIESGKTFKAPYRYSYRKLKADQPSIEGSEFRIPTLADSWTLSVPYATKIKNSLRTGSLQKITERQDIEKCIEGNEPQIPNITESRTIPVSTSAEKNYEPRKKKLHTIQWQMSNRCTSDQCMLDSIKKSSYDEKIKHLKQGEMGTTKQNRNTEMDENSLSLIVQKFPSTCNMVDGPSTDIEIPVMQNVQDRKCGYDGDRTDSSDDNSKLSRTLVKKQKTEQKYTYVCDSHCQICLVESDFNSFIPSSVIINFENANLLDPVISQPLVTQEDAGNAAITKGSVLTEIPVLSETDIYKRISIVSVQSTTWPTVSEPVYSGVRSDSQVQNTCNENSKLSTISMQENIYKEETVVEIEKGIPNYPQQTDNIIHTLLETEANDKKSVEKSQTLSVIGARGYGEKNLQKSRAKTEVSLENNLHTHIAFLVDSREQQRSNTVSVSPGFITRDLQGLDYSNNDYFSSETVRNMMKRKNDGQATCIVCGVTTTYRAFYKHAKKHFNMKPFKCGYCSYRSIEKSKIRVHNTFCHSNKPCIIQKLSPENAALQHAQVPTERCSAYKSILTSQASFITENEEGVAAEKNENDAECSKTSLLSVADTISSEPYQKVSKTSETIDEGQMTTSDKATLSENSNNNLICSSDKPSKDPTHRSQMYKCSVCSKLMKKHTPSVRRHLYSHFKYKPYKCGYCSFTGSGQTEVRAHHVTHGSTVPPKVEHEITQMPAELASLVKNIFSHRRGKSTQSKRKQASQRSSPRATESDCAYRRPEVTATHSSKRDVCMTWQKTSQNLLVAAHQQESKKAPGDDLTLTLQTKERREIASENECAVKALESDDITSGSLPSHINFKMPTESHSDVDSDPVCVVYLLDGRLYDDYSLQLHHTINSTMTPSCDLATPLLQHLYDHPKIQLYYTLHLDSTFAARTFATWDQATTNLYSTGNNLRLHNLRHV</sequence>
<evidence type="ECO:0000256" key="1">
    <source>
        <dbReference type="ARBA" id="ARBA00022723"/>
    </source>
</evidence>
<dbReference type="GO" id="GO:0008270">
    <property type="term" value="F:zinc ion binding"/>
    <property type="evidence" value="ECO:0007669"/>
    <property type="project" value="UniProtKB-KW"/>
</dbReference>
<dbReference type="Proteomes" id="UP001286313">
    <property type="component" value="Unassembled WGS sequence"/>
</dbReference>
<gene>
    <name evidence="8" type="ORF">Pcinc_016854</name>
</gene>
<dbReference type="SMART" id="SM00355">
    <property type="entry name" value="ZnF_C2H2"/>
    <property type="match status" value="11"/>
</dbReference>
<feature type="compositionally biased region" description="Polar residues" evidence="6">
    <location>
        <begin position="1056"/>
        <end position="1075"/>
    </location>
</feature>
<keyword evidence="2" id="KW-0677">Repeat</keyword>
<evidence type="ECO:0000256" key="6">
    <source>
        <dbReference type="SAM" id="MobiDB-lite"/>
    </source>
</evidence>
<feature type="region of interest" description="Disordered" evidence="6">
    <location>
        <begin position="1170"/>
        <end position="1205"/>
    </location>
</feature>
<reference evidence="8" key="1">
    <citation type="submission" date="2023-10" db="EMBL/GenBank/DDBJ databases">
        <title>Genome assemblies of two species of porcelain crab, Petrolisthes cinctipes and Petrolisthes manimaculis (Anomura: Porcellanidae).</title>
        <authorList>
            <person name="Angst P."/>
        </authorList>
    </citation>
    <scope>NUCLEOTIDE SEQUENCE</scope>
    <source>
        <strain evidence="8">PB745_01</strain>
        <tissue evidence="8">Gill</tissue>
    </source>
</reference>
<keyword evidence="1" id="KW-0479">Metal-binding</keyword>
<dbReference type="PANTHER" id="PTHR24379:SF121">
    <property type="entry name" value="C2H2-TYPE DOMAIN-CONTAINING PROTEIN"/>
    <property type="match status" value="1"/>
</dbReference>
<evidence type="ECO:0000256" key="4">
    <source>
        <dbReference type="ARBA" id="ARBA00022833"/>
    </source>
</evidence>
<dbReference type="InterPro" id="IPR036236">
    <property type="entry name" value="Znf_C2H2_sf"/>
</dbReference>
<dbReference type="Gene3D" id="3.30.160.60">
    <property type="entry name" value="Classic Zinc Finger"/>
    <property type="match status" value="4"/>
</dbReference>
<feature type="domain" description="C2H2-type" evidence="7">
    <location>
        <begin position="286"/>
        <end position="313"/>
    </location>
</feature>
<proteinExistence type="predicted"/>
<dbReference type="SUPFAM" id="SSF57667">
    <property type="entry name" value="beta-beta-alpha zinc fingers"/>
    <property type="match status" value="1"/>
</dbReference>
<dbReference type="PROSITE" id="PS00028">
    <property type="entry name" value="ZINC_FINGER_C2H2_1"/>
    <property type="match status" value="2"/>
</dbReference>
<keyword evidence="4" id="KW-0862">Zinc</keyword>
<dbReference type="EMBL" id="JAWQEG010001550">
    <property type="protein sequence ID" value="KAK3878509.1"/>
    <property type="molecule type" value="Genomic_DNA"/>
</dbReference>
<evidence type="ECO:0000256" key="5">
    <source>
        <dbReference type="PROSITE-ProRule" id="PRU00042"/>
    </source>
</evidence>
<dbReference type="PANTHER" id="PTHR24379">
    <property type="entry name" value="KRAB AND ZINC FINGER DOMAIN-CONTAINING"/>
    <property type="match status" value="1"/>
</dbReference>
<evidence type="ECO:0000313" key="9">
    <source>
        <dbReference type="Proteomes" id="UP001286313"/>
    </source>
</evidence>
<organism evidence="8 9">
    <name type="scientific">Petrolisthes cinctipes</name>
    <name type="common">Flat porcelain crab</name>
    <dbReference type="NCBI Taxonomy" id="88211"/>
    <lineage>
        <taxon>Eukaryota</taxon>
        <taxon>Metazoa</taxon>
        <taxon>Ecdysozoa</taxon>
        <taxon>Arthropoda</taxon>
        <taxon>Crustacea</taxon>
        <taxon>Multicrustacea</taxon>
        <taxon>Malacostraca</taxon>
        <taxon>Eumalacostraca</taxon>
        <taxon>Eucarida</taxon>
        <taxon>Decapoda</taxon>
        <taxon>Pleocyemata</taxon>
        <taxon>Anomura</taxon>
        <taxon>Galatheoidea</taxon>
        <taxon>Porcellanidae</taxon>
        <taxon>Petrolisthes</taxon>
    </lineage>
</organism>
<feature type="compositionally biased region" description="Basic and acidic residues" evidence="6">
    <location>
        <begin position="1193"/>
        <end position="1203"/>
    </location>
</feature>
<evidence type="ECO:0000259" key="7">
    <source>
        <dbReference type="PROSITE" id="PS50157"/>
    </source>
</evidence>
<name>A0AAE1FRE1_PETCI</name>
<comment type="caution">
    <text evidence="8">The sequence shown here is derived from an EMBL/GenBank/DDBJ whole genome shotgun (WGS) entry which is preliminary data.</text>
</comment>
<dbReference type="InterPro" id="IPR013087">
    <property type="entry name" value="Znf_C2H2_type"/>
</dbReference>
<evidence type="ECO:0000256" key="2">
    <source>
        <dbReference type="ARBA" id="ARBA00022737"/>
    </source>
</evidence>
<accession>A0AAE1FRE1</accession>
<feature type="region of interest" description="Disordered" evidence="6">
    <location>
        <begin position="1042"/>
        <end position="1087"/>
    </location>
</feature>
<evidence type="ECO:0000313" key="8">
    <source>
        <dbReference type="EMBL" id="KAK3878509.1"/>
    </source>
</evidence>
<dbReference type="PROSITE" id="PS50157">
    <property type="entry name" value="ZINC_FINGER_C2H2_2"/>
    <property type="match status" value="2"/>
</dbReference>
<keyword evidence="9" id="KW-1185">Reference proteome</keyword>